<dbReference type="Pfam" id="PF00046">
    <property type="entry name" value="Homeodomain"/>
    <property type="match status" value="1"/>
</dbReference>
<dbReference type="InterPro" id="IPR009057">
    <property type="entry name" value="Homeodomain-like_sf"/>
</dbReference>
<feature type="domain" description="Homeobox" evidence="8">
    <location>
        <begin position="63"/>
        <end position="123"/>
    </location>
</feature>
<evidence type="ECO:0000256" key="2">
    <source>
        <dbReference type="ARBA" id="ARBA00023125"/>
    </source>
</evidence>
<dbReference type="PANTHER" id="PTHR24324">
    <property type="entry name" value="HOMEOBOX PROTEIN HHEX"/>
    <property type="match status" value="1"/>
</dbReference>
<protein>
    <recommendedName>
        <fullName evidence="8">Homeobox domain-containing protein</fullName>
    </recommendedName>
</protein>
<dbReference type="GO" id="GO:0000978">
    <property type="term" value="F:RNA polymerase II cis-regulatory region sequence-specific DNA binding"/>
    <property type="evidence" value="ECO:0007669"/>
    <property type="project" value="TreeGrafter"/>
</dbReference>
<dbReference type="PANTHER" id="PTHR24324:SF5">
    <property type="entry name" value="HEMATOPOIETICALLY-EXPRESSED HOMEOBOX PROTEIN HHEX"/>
    <property type="match status" value="1"/>
</dbReference>
<dbReference type="SMART" id="SM00389">
    <property type="entry name" value="HOX"/>
    <property type="match status" value="1"/>
</dbReference>
<evidence type="ECO:0000313" key="9">
    <source>
        <dbReference type="EMBL" id="TIB39725.1"/>
    </source>
</evidence>
<evidence type="ECO:0000313" key="10">
    <source>
        <dbReference type="Proteomes" id="UP000310689"/>
    </source>
</evidence>
<dbReference type="PROSITE" id="PS50071">
    <property type="entry name" value="HOMEOBOX_2"/>
    <property type="match status" value="1"/>
</dbReference>
<dbReference type="Proteomes" id="UP000310689">
    <property type="component" value="Unassembled WGS sequence"/>
</dbReference>
<dbReference type="PROSITE" id="PS00027">
    <property type="entry name" value="HOMEOBOX_1"/>
    <property type="match status" value="1"/>
</dbReference>
<evidence type="ECO:0000256" key="1">
    <source>
        <dbReference type="ARBA" id="ARBA00004123"/>
    </source>
</evidence>
<evidence type="ECO:0000256" key="3">
    <source>
        <dbReference type="ARBA" id="ARBA00023155"/>
    </source>
</evidence>
<keyword evidence="3 5" id="KW-0371">Homeobox</keyword>
<comment type="subcellular location">
    <subcellularLocation>
        <location evidence="1 5 6">Nucleus</location>
    </subcellularLocation>
</comment>
<dbReference type="InterPro" id="IPR051000">
    <property type="entry name" value="Homeobox_DNA-bind_prot"/>
</dbReference>
<dbReference type="InterPro" id="IPR001356">
    <property type="entry name" value="HD"/>
</dbReference>
<feature type="DNA-binding region" description="Homeobox" evidence="5">
    <location>
        <begin position="65"/>
        <end position="124"/>
    </location>
</feature>
<dbReference type="GO" id="GO:0030154">
    <property type="term" value="P:cell differentiation"/>
    <property type="evidence" value="ECO:0007669"/>
    <property type="project" value="TreeGrafter"/>
</dbReference>
<keyword evidence="2 5" id="KW-0238">DNA-binding</keyword>
<evidence type="ECO:0000256" key="6">
    <source>
        <dbReference type="RuleBase" id="RU000682"/>
    </source>
</evidence>
<keyword evidence="4 5" id="KW-0539">Nucleus</keyword>
<evidence type="ECO:0000256" key="4">
    <source>
        <dbReference type="ARBA" id="ARBA00023242"/>
    </source>
</evidence>
<dbReference type="AlphaFoldDB" id="A0A4T0LFN6"/>
<proteinExistence type="predicted"/>
<dbReference type="Gene3D" id="1.10.10.60">
    <property type="entry name" value="Homeodomain-like"/>
    <property type="match status" value="1"/>
</dbReference>
<evidence type="ECO:0000256" key="7">
    <source>
        <dbReference type="SAM" id="MobiDB-lite"/>
    </source>
</evidence>
<dbReference type="GO" id="GO:0000981">
    <property type="term" value="F:DNA-binding transcription factor activity, RNA polymerase II-specific"/>
    <property type="evidence" value="ECO:0007669"/>
    <property type="project" value="InterPro"/>
</dbReference>
<dbReference type="EMBL" id="SPOI01000027">
    <property type="protein sequence ID" value="TIB39725.1"/>
    <property type="molecule type" value="Genomic_DNA"/>
</dbReference>
<feature type="compositionally biased region" description="Low complexity" evidence="7">
    <location>
        <begin position="47"/>
        <end position="60"/>
    </location>
</feature>
<evidence type="ECO:0000259" key="8">
    <source>
        <dbReference type="PROSITE" id="PS50071"/>
    </source>
</evidence>
<sequence>MRLPFSRPDNNVIKLPKPFNSHSREDSSGSSNASLSASASAYAYASCTPASPNIPTTPTTPNQPIKAKRKRANPSQLERLQQCYDMNPFPSNEERQCLAIELGMSPNSVRIWYQNKRQALRNYEKSQSVSP</sequence>
<feature type="region of interest" description="Disordered" evidence="7">
    <location>
        <begin position="47"/>
        <end position="79"/>
    </location>
</feature>
<name>A0A4T0LFN6_WALIC</name>
<accession>A0A4T0LFN6</accession>
<comment type="caution">
    <text evidence="9">The sequence shown here is derived from an EMBL/GenBank/DDBJ whole genome shotgun (WGS) entry which is preliminary data.</text>
</comment>
<evidence type="ECO:0000256" key="5">
    <source>
        <dbReference type="PROSITE-ProRule" id="PRU00108"/>
    </source>
</evidence>
<dbReference type="CDD" id="cd00086">
    <property type="entry name" value="homeodomain"/>
    <property type="match status" value="1"/>
</dbReference>
<feature type="region of interest" description="Disordered" evidence="7">
    <location>
        <begin position="1"/>
        <end position="35"/>
    </location>
</feature>
<organism evidence="9 10">
    <name type="scientific">Wallemia ichthyophaga</name>
    <dbReference type="NCBI Taxonomy" id="245174"/>
    <lineage>
        <taxon>Eukaryota</taxon>
        <taxon>Fungi</taxon>
        <taxon>Dikarya</taxon>
        <taxon>Basidiomycota</taxon>
        <taxon>Wallemiomycotina</taxon>
        <taxon>Wallemiomycetes</taxon>
        <taxon>Wallemiales</taxon>
        <taxon>Wallemiaceae</taxon>
        <taxon>Wallemia</taxon>
    </lineage>
</organism>
<reference evidence="9 10" key="1">
    <citation type="submission" date="2019-03" db="EMBL/GenBank/DDBJ databases">
        <title>Sequencing 23 genomes of Wallemia ichthyophaga.</title>
        <authorList>
            <person name="Gostincar C."/>
        </authorList>
    </citation>
    <scope>NUCLEOTIDE SEQUENCE [LARGE SCALE GENOMIC DNA]</scope>
    <source>
        <strain evidence="9 10">EXF-6200</strain>
    </source>
</reference>
<dbReference type="SUPFAM" id="SSF46689">
    <property type="entry name" value="Homeodomain-like"/>
    <property type="match status" value="1"/>
</dbReference>
<gene>
    <name evidence="9" type="ORF">E3P86_00991</name>
</gene>
<dbReference type="GO" id="GO:0005634">
    <property type="term" value="C:nucleus"/>
    <property type="evidence" value="ECO:0007669"/>
    <property type="project" value="UniProtKB-SubCell"/>
</dbReference>
<dbReference type="InterPro" id="IPR017970">
    <property type="entry name" value="Homeobox_CS"/>
</dbReference>